<keyword evidence="2" id="KW-1185">Reference proteome</keyword>
<dbReference type="AlphaFoldDB" id="A0A0S3T5E6"/>
<evidence type="ECO:0000313" key="1">
    <source>
        <dbReference type="EMBL" id="BAU00325.1"/>
    </source>
</evidence>
<protein>
    <submittedName>
        <fullName evidence="1">Uncharacterized protein</fullName>
    </submittedName>
</protein>
<reference evidence="1 2" key="1">
    <citation type="journal article" date="2015" name="Sci. Rep.">
        <title>The power of single molecule real-time sequencing technology in the de novo assembly of a eukaryotic genome.</title>
        <authorList>
            <person name="Sakai H."/>
            <person name="Naito K."/>
            <person name="Ogiso-Tanaka E."/>
            <person name="Takahashi Y."/>
            <person name="Iseki K."/>
            <person name="Muto C."/>
            <person name="Satou K."/>
            <person name="Teruya K."/>
            <person name="Shiroma A."/>
            <person name="Shimoji M."/>
            <person name="Hirano T."/>
            <person name="Itoh T."/>
            <person name="Kaga A."/>
            <person name="Tomooka N."/>
        </authorList>
    </citation>
    <scope>NUCLEOTIDE SEQUENCE [LARGE SCALE GENOMIC DNA]</scope>
    <source>
        <strain evidence="2">cv. Shumari</strain>
    </source>
</reference>
<dbReference type="Proteomes" id="UP000291084">
    <property type="component" value="Chromosome 10"/>
</dbReference>
<name>A0A0S3T5E6_PHAAN</name>
<gene>
    <name evidence="1" type="primary">Vigan.10G191100</name>
    <name evidence="1" type="ORF">VIGAN_10191100</name>
</gene>
<organism evidence="1 2">
    <name type="scientific">Vigna angularis var. angularis</name>
    <dbReference type="NCBI Taxonomy" id="157739"/>
    <lineage>
        <taxon>Eukaryota</taxon>
        <taxon>Viridiplantae</taxon>
        <taxon>Streptophyta</taxon>
        <taxon>Embryophyta</taxon>
        <taxon>Tracheophyta</taxon>
        <taxon>Spermatophyta</taxon>
        <taxon>Magnoliopsida</taxon>
        <taxon>eudicotyledons</taxon>
        <taxon>Gunneridae</taxon>
        <taxon>Pentapetalae</taxon>
        <taxon>rosids</taxon>
        <taxon>fabids</taxon>
        <taxon>Fabales</taxon>
        <taxon>Fabaceae</taxon>
        <taxon>Papilionoideae</taxon>
        <taxon>50 kb inversion clade</taxon>
        <taxon>NPAAA clade</taxon>
        <taxon>indigoferoid/millettioid clade</taxon>
        <taxon>Phaseoleae</taxon>
        <taxon>Vigna</taxon>
    </lineage>
</organism>
<dbReference type="EMBL" id="AP015043">
    <property type="protein sequence ID" value="BAU00325.1"/>
    <property type="molecule type" value="Genomic_DNA"/>
</dbReference>
<accession>A0A0S3T5E6</accession>
<evidence type="ECO:0000313" key="2">
    <source>
        <dbReference type="Proteomes" id="UP000291084"/>
    </source>
</evidence>
<sequence>MSDKNRKKNQYFRQYFICRIFLPCFRNKNIQTGTKGIADSFSPFCPSSSKTNTLSSSLSARPHIPPSSLYRLCRGLAPDGTPLFSSNSAFPFPDTFFRGLLYLVKFKKPPATLTNPLLQNISSRTSSTERAPISLVSITTREPSCFVHDFKRNCR</sequence>
<proteinExistence type="predicted"/>